<dbReference type="EMBL" id="GGEC01092681">
    <property type="protein sequence ID" value="MBX73165.1"/>
    <property type="molecule type" value="Transcribed_RNA"/>
</dbReference>
<evidence type="ECO:0000313" key="1">
    <source>
        <dbReference type="EMBL" id="MBX73165.1"/>
    </source>
</evidence>
<name>A0A2P2R1P5_RHIMU</name>
<proteinExistence type="predicted"/>
<sequence>MGYQQGLCFLIQLRVLLLVLTATRRLTCPQSLPC</sequence>
<accession>A0A2P2R1P5</accession>
<protein>
    <submittedName>
        <fullName evidence="1">Uncharacterized protein</fullName>
    </submittedName>
</protein>
<dbReference type="AlphaFoldDB" id="A0A2P2R1P5"/>
<reference evidence="1" key="1">
    <citation type="submission" date="2018-02" db="EMBL/GenBank/DDBJ databases">
        <title>Rhizophora mucronata_Transcriptome.</title>
        <authorList>
            <person name="Meera S.P."/>
            <person name="Sreeshan A."/>
            <person name="Augustine A."/>
        </authorList>
    </citation>
    <scope>NUCLEOTIDE SEQUENCE</scope>
    <source>
        <tissue evidence="1">Leaf</tissue>
    </source>
</reference>
<organism evidence="1">
    <name type="scientific">Rhizophora mucronata</name>
    <name type="common">Asiatic mangrove</name>
    <dbReference type="NCBI Taxonomy" id="61149"/>
    <lineage>
        <taxon>Eukaryota</taxon>
        <taxon>Viridiplantae</taxon>
        <taxon>Streptophyta</taxon>
        <taxon>Embryophyta</taxon>
        <taxon>Tracheophyta</taxon>
        <taxon>Spermatophyta</taxon>
        <taxon>Magnoliopsida</taxon>
        <taxon>eudicotyledons</taxon>
        <taxon>Gunneridae</taxon>
        <taxon>Pentapetalae</taxon>
        <taxon>rosids</taxon>
        <taxon>fabids</taxon>
        <taxon>Malpighiales</taxon>
        <taxon>Rhizophoraceae</taxon>
        <taxon>Rhizophora</taxon>
    </lineage>
</organism>